<organism evidence="7 8">
    <name type="scientific">Streptomyces zingiberis</name>
    <dbReference type="NCBI Taxonomy" id="2053010"/>
    <lineage>
        <taxon>Bacteria</taxon>
        <taxon>Bacillati</taxon>
        <taxon>Actinomycetota</taxon>
        <taxon>Actinomycetes</taxon>
        <taxon>Kitasatosporales</taxon>
        <taxon>Streptomycetaceae</taxon>
        <taxon>Streptomyces</taxon>
    </lineage>
</organism>
<feature type="compositionally biased region" description="Pro residues" evidence="4">
    <location>
        <begin position="773"/>
        <end position="791"/>
    </location>
</feature>
<dbReference type="SUPFAM" id="SSF63825">
    <property type="entry name" value="YWTD domain"/>
    <property type="match status" value="1"/>
</dbReference>
<dbReference type="Gene3D" id="2.60.40.10">
    <property type="entry name" value="Immunoglobulins"/>
    <property type="match status" value="1"/>
</dbReference>
<accession>A0ABX1BTQ3</accession>
<keyword evidence="3" id="KW-0732">Signal</keyword>
<evidence type="ECO:0000313" key="8">
    <source>
        <dbReference type="Proteomes" id="UP000695264"/>
    </source>
</evidence>
<comment type="subcellular location">
    <subcellularLocation>
        <location evidence="1">Secreted</location>
    </subcellularLocation>
</comment>
<feature type="transmembrane region" description="Helical" evidence="5">
    <location>
        <begin position="858"/>
        <end position="876"/>
    </location>
</feature>
<reference evidence="7 8" key="1">
    <citation type="submission" date="2020-03" db="EMBL/GenBank/DDBJ databases">
        <title>WGS of actinomycetes isolated from Thailand.</title>
        <authorList>
            <person name="Thawai C."/>
        </authorList>
    </citation>
    <scope>NUCLEOTIDE SEQUENCE [LARGE SCALE GENOMIC DNA]</scope>
    <source>
        <strain evidence="7 8">PLAI 1-29</strain>
    </source>
</reference>
<dbReference type="InterPro" id="IPR013783">
    <property type="entry name" value="Ig-like_fold"/>
</dbReference>
<dbReference type="EMBL" id="JAATEN010000007">
    <property type="protein sequence ID" value="NJQ01094.1"/>
    <property type="molecule type" value="Genomic_DNA"/>
</dbReference>
<feature type="compositionally biased region" description="Pro residues" evidence="4">
    <location>
        <begin position="756"/>
        <end position="766"/>
    </location>
</feature>
<sequence length="884" mass="91019">MNRTGRDARRAARRLVEPPARVALSVLLLAGGAVGVTAGPAAAAATDGTLTVEVLRDFFGTGVVNAAMDVPQRGMRVKVSDPAGHSVTGVTDVTGKVVTPGSTELSGGRYRVDVSIPAPYSDHLRAAPASTQENHFDSFTSFVDVSDGKDASVVTGVWNPADYTLPDSRYFVPVHNGPGATDDRALVAFGTEARGTCPTDVACPATLATQDQVGTTFGLAYDTDRTRLFQGAFARRYAPYGPQGGDAIYTVPVDGSGTPRLFARVPDAAVTPHDTANIIKDAGFTDVPGKESIGGLALSEDGSTLYAVNLRTRALVSFDATGATAAAPKATVPIPDPGCASPGDWRPFGLQAHDGTLYVGGVCSAESTQQRSDLKAVVATYDGERFSTVLSHPLTYERGTVYGSGDKATHWNPWNTGLDSWDDRRSGNVYIDPQPELASLAFARDGSMILGFRDRFMDVLSWGGLDPRPGNDTPQSGMSGGDITMVCATPTGEYQWEGTGSCPNHATPANNGGQPADVVEYFPGDFYANAHKETALGSVAYIPQQQWVVSTEFDPVVDVATSGTGYFDIATGEGPGNNPKANGYQFVSRDQGGFGKAGGLGDIAYAAANAPVQIGNVVWFDGDHNGIQDPGHVLLPGATVSLLDADGAQVATTRTDAAGEYYFGGVGAAYELTPGAKYTVEFDVCTADTGQVPGQPPASELRFTLPRAGADRAHDSDVTPPTTGPLCNGQAPVTAPDKPGGVDHTIDAGVYIPEETPAPTPTPTPTPTTSAPTPTPTPTDPSSPAPTPTPTSTPTLTPTSTPTPTPTQSASSAPPPPAPEPPAASPPPPAVPPANPHAPAGGGGGSLANTGTSGPAEMLGAAGLLVGAGLVIAYVTRNRRTRHH</sequence>
<evidence type="ECO:0000256" key="3">
    <source>
        <dbReference type="ARBA" id="ARBA00022729"/>
    </source>
</evidence>
<keyword evidence="5" id="KW-1133">Transmembrane helix</keyword>
<keyword evidence="2" id="KW-0964">Secreted</keyword>
<proteinExistence type="predicted"/>
<evidence type="ECO:0000256" key="5">
    <source>
        <dbReference type="SAM" id="Phobius"/>
    </source>
</evidence>
<dbReference type="InterPro" id="IPR033764">
    <property type="entry name" value="Sdr_B"/>
</dbReference>
<dbReference type="PRINTS" id="PR01217">
    <property type="entry name" value="PRICHEXTENSN"/>
</dbReference>
<keyword evidence="5" id="KW-0472">Membrane</keyword>
<name>A0ABX1BTQ3_9ACTN</name>
<evidence type="ECO:0000259" key="6">
    <source>
        <dbReference type="Pfam" id="PF17210"/>
    </source>
</evidence>
<evidence type="ECO:0000313" key="7">
    <source>
        <dbReference type="EMBL" id="NJQ01094.1"/>
    </source>
</evidence>
<dbReference type="Proteomes" id="UP000695264">
    <property type="component" value="Unassembled WGS sequence"/>
</dbReference>
<keyword evidence="5" id="KW-0812">Transmembrane</keyword>
<feature type="compositionally biased region" description="Low complexity" evidence="4">
    <location>
        <begin position="792"/>
        <end position="812"/>
    </location>
</feature>
<feature type="domain" description="SD-repeat containing protein B" evidence="6">
    <location>
        <begin position="613"/>
        <end position="723"/>
    </location>
</feature>
<feature type="region of interest" description="Disordered" evidence="4">
    <location>
        <begin position="710"/>
        <end position="855"/>
    </location>
</feature>
<protein>
    <recommendedName>
        <fullName evidence="6">SD-repeat containing protein B domain-containing protein</fullName>
    </recommendedName>
</protein>
<evidence type="ECO:0000256" key="4">
    <source>
        <dbReference type="SAM" id="MobiDB-lite"/>
    </source>
</evidence>
<keyword evidence="8" id="KW-1185">Reference proteome</keyword>
<evidence type="ECO:0000256" key="1">
    <source>
        <dbReference type="ARBA" id="ARBA00004613"/>
    </source>
</evidence>
<dbReference type="SUPFAM" id="SSF117074">
    <property type="entry name" value="Hypothetical protein PA1324"/>
    <property type="match status" value="1"/>
</dbReference>
<dbReference type="Pfam" id="PF17210">
    <property type="entry name" value="SdrD_B"/>
    <property type="match status" value="1"/>
</dbReference>
<gene>
    <name evidence="7" type="ORF">HCK00_11265</name>
</gene>
<evidence type="ECO:0000256" key="2">
    <source>
        <dbReference type="ARBA" id="ARBA00022525"/>
    </source>
</evidence>
<comment type="caution">
    <text evidence="7">The sequence shown here is derived from an EMBL/GenBank/DDBJ whole genome shotgun (WGS) entry which is preliminary data.</text>
</comment>
<feature type="compositionally biased region" description="Pro residues" evidence="4">
    <location>
        <begin position="813"/>
        <end position="836"/>
    </location>
</feature>